<evidence type="ECO:0000256" key="2">
    <source>
        <dbReference type="SAM" id="SignalP"/>
    </source>
</evidence>
<organism evidence="4 5">
    <name type="scientific">Streptomyces pyxinae</name>
    <dbReference type="NCBI Taxonomy" id="2970734"/>
    <lineage>
        <taxon>Bacteria</taxon>
        <taxon>Bacillati</taxon>
        <taxon>Actinomycetota</taxon>
        <taxon>Actinomycetes</taxon>
        <taxon>Kitasatosporales</taxon>
        <taxon>Streptomycetaceae</taxon>
        <taxon>Streptomyces</taxon>
    </lineage>
</organism>
<protein>
    <submittedName>
        <fullName evidence="4">Lytic murein transglycosylase</fullName>
        <ecNumber evidence="4">2.4.-.-</ecNumber>
    </submittedName>
</protein>
<dbReference type="PANTHER" id="PTHR30163:SF8">
    <property type="entry name" value="LYTIC MUREIN TRANSGLYCOSYLASE"/>
    <property type="match status" value="1"/>
</dbReference>
<dbReference type="SUPFAM" id="SSF53955">
    <property type="entry name" value="Lysozyme-like"/>
    <property type="match status" value="1"/>
</dbReference>
<feature type="compositionally biased region" description="Pro residues" evidence="1">
    <location>
        <begin position="318"/>
        <end position="338"/>
    </location>
</feature>
<dbReference type="GO" id="GO:0016757">
    <property type="term" value="F:glycosyltransferase activity"/>
    <property type="evidence" value="ECO:0007669"/>
    <property type="project" value="UniProtKB-KW"/>
</dbReference>
<name>A0ABT2CEC1_9ACTN</name>
<dbReference type="Proteomes" id="UP001431313">
    <property type="component" value="Unassembled WGS sequence"/>
</dbReference>
<feature type="signal peptide" evidence="2">
    <location>
        <begin position="1"/>
        <end position="23"/>
    </location>
</feature>
<dbReference type="InterPro" id="IPR031304">
    <property type="entry name" value="SLT_2"/>
</dbReference>
<reference evidence="4" key="1">
    <citation type="submission" date="2022-08" db="EMBL/GenBank/DDBJ databases">
        <authorList>
            <person name="Somphong A."/>
            <person name="Phongsopitanun W."/>
        </authorList>
    </citation>
    <scope>NUCLEOTIDE SEQUENCE</scope>
    <source>
        <strain evidence="4">LP05-1</strain>
    </source>
</reference>
<dbReference type="Gene3D" id="1.10.530.10">
    <property type="match status" value="1"/>
</dbReference>
<sequence>MCRRIRRAAVAAAAVTLLTASQAPGEVRPRDQDGTDRAPGLATDGSGDPGAAGALGRRPAPGSRAPGQSDGSYHTELPPLTAAAGPAAPRYAAEVRLQSGLPATVLAAYRRAEASVRRTDPGCRLPWQLLAAIGKVESGHAGGGAVTADGTTRGRILGPVLNGGGFAVITDTDHGVFDGDARYDRAVGPMQFIPSTWASWGADGNGDGRADPDNVFDAALAAGRYLCAGGRDLGLAGPLDQAVLSYNHSAEYLRTVRHWLAFYRTGVHGVPDGHGPVPHSPGAGGDTPATRPADPGGVVIGPAPGGGRPSHPGRPGKPAGPRPTSRPHPTNSPRPPTGSRPSTSPRPSTGPRPTTSPRPTESPSAPGSPGPSTTPGTPSPTDSTGPTDPGTPSTTPPGSPDATPTGSPSPTASGAPGGGPDRNTP</sequence>
<feature type="compositionally biased region" description="Basic and acidic residues" evidence="1">
    <location>
        <begin position="27"/>
        <end position="36"/>
    </location>
</feature>
<keyword evidence="5" id="KW-1185">Reference proteome</keyword>
<gene>
    <name evidence="4" type="ORF">NX801_08760</name>
</gene>
<feature type="chain" id="PRO_5047254509" evidence="2">
    <location>
        <begin position="24"/>
        <end position="425"/>
    </location>
</feature>
<evidence type="ECO:0000313" key="4">
    <source>
        <dbReference type="EMBL" id="MCS0635752.1"/>
    </source>
</evidence>
<feature type="compositionally biased region" description="Low complexity" evidence="1">
    <location>
        <begin position="357"/>
        <end position="393"/>
    </location>
</feature>
<dbReference type="Pfam" id="PF13406">
    <property type="entry name" value="SLT_2"/>
    <property type="match status" value="1"/>
</dbReference>
<dbReference type="PRINTS" id="PR01217">
    <property type="entry name" value="PRICHEXTENSN"/>
</dbReference>
<feature type="region of interest" description="Disordered" evidence="1">
    <location>
        <begin position="272"/>
        <end position="425"/>
    </location>
</feature>
<dbReference type="InterPro" id="IPR043426">
    <property type="entry name" value="MltB-like"/>
</dbReference>
<evidence type="ECO:0000259" key="3">
    <source>
        <dbReference type="Pfam" id="PF13406"/>
    </source>
</evidence>
<evidence type="ECO:0000256" key="1">
    <source>
        <dbReference type="SAM" id="MobiDB-lite"/>
    </source>
</evidence>
<feature type="region of interest" description="Disordered" evidence="1">
    <location>
        <begin position="22"/>
        <end position="81"/>
    </location>
</feature>
<dbReference type="CDD" id="cd13399">
    <property type="entry name" value="Slt35-like"/>
    <property type="match status" value="1"/>
</dbReference>
<proteinExistence type="predicted"/>
<feature type="compositionally biased region" description="Low complexity" evidence="1">
    <location>
        <begin position="272"/>
        <end position="281"/>
    </location>
</feature>
<dbReference type="EC" id="2.4.-.-" evidence="4"/>
<keyword evidence="4" id="KW-0808">Transferase</keyword>
<accession>A0ABT2CEC1</accession>
<feature type="compositionally biased region" description="Low complexity" evidence="1">
    <location>
        <begin position="292"/>
        <end position="302"/>
    </location>
</feature>
<evidence type="ECO:0000313" key="5">
    <source>
        <dbReference type="Proteomes" id="UP001431313"/>
    </source>
</evidence>
<feature type="compositionally biased region" description="Low complexity" evidence="1">
    <location>
        <begin position="49"/>
        <end position="67"/>
    </location>
</feature>
<feature type="compositionally biased region" description="Gly residues" evidence="1">
    <location>
        <begin position="415"/>
        <end position="425"/>
    </location>
</feature>
<feature type="domain" description="Transglycosylase SLT" evidence="3">
    <location>
        <begin position="186"/>
        <end position="228"/>
    </location>
</feature>
<dbReference type="PANTHER" id="PTHR30163">
    <property type="entry name" value="MEMBRANE-BOUND LYTIC MUREIN TRANSGLYCOSYLASE B"/>
    <property type="match status" value="1"/>
</dbReference>
<comment type="caution">
    <text evidence="4">The sequence shown here is derived from an EMBL/GenBank/DDBJ whole genome shotgun (WGS) entry which is preliminary data.</text>
</comment>
<dbReference type="InterPro" id="IPR023346">
    <property type="entry name" value="Lysozyme-like_dom_sf"/>
</dbReference>
<keyword evidence="2" id="KW-0732">Signal</keyword>
<dbReference type="EMBL" id="JANUGQ010000005">
    <property type="protein sequence ID" value="MCS0635752.1"/>
    <property type="molecule type" value="Genomic_DNA"/>
</dbReference>
<feature type="compositionally biased region" description="Low complexity" evidence="1">
    <location>
        <begin position="400"/>
        <end position="414"/>
    </location>
</feature>
<keyword evidence="4" id="KW-0328">Glycosyltransferase</keyword>